<evidence type="ECO:0000313" key="1">
    <source>
        <dbReference type="EMBL" id="OEL11543.1"/>
    </source>
</evidence>
<gene>
    <name evidence="1" type="ORF">BHF72_1943</name>
</gene>
<dbReference type="OrthoDB" id="1254942at2"/>
<dbReference type="KEGG" id="cnr:EB819_00280"/>
<sequence length="167" mass="18728">MKKLFFIPLMLIAFSCNKTGENNAKDVDSTKIIDSINAVRMKYNDSIRALNNKNNFGDLSGKHKLTFVSDDGVSLTGTVNFTKIMSDGYEVKGNAKSGKNILIIDGKADRVSPKHINFYGKITQTINGRTESKSNSNTFRDEGKGEFFRLQQKINAQGFVDYIDIWK</sequence>
<proteinExistence type="predicted"/>
<organism evidence="1 2">
    <name type="scientific">Cloacibacterium normanense</name>
    <dbReference type="NCBI Taxonomy" id="237258"/>
    <lineage>
        <taxon>Bacteria</taxon>
        <taxon>Pseudomonadati</taxon>
        <taxon>Bacteroidota</taxon>
        <taxon>Flavobacteriia</taxon>
        <taxon>Flavobacteriales</taxon>
        <taxon>Weeksellaceae</taxon>
    </lineage>
</organism>
<name>A0A1E5UF61_9FLAO</name>
<dbReference type="STRING" id="237258.SAMN04489756_11562"/>
<dbReference type="PROSITE" id="PS51257">
    <property type="entry name" value="PROKAR_LIPOPROTEIN"/>
    <property type="match status" value="1"/>
</dbReference>
<comment type="caution">
    <text evidence="1">The sequence shown here is derived from an EMBL/GenBank/DDBJ whole genome shotgun (WGS) entry which is preliminary data.</text>
</comment>
<dbReference type="EMBL" id="MKGI01000031">
    <property type="protein sequence ID" value="OEL11543.1"/>
    <property type="molecule type" value="Genomic_DNA"/>
</dbReference>
<evidence type="ECO:0000313" key="2">
    <source>
        <dbReference type="Proteomes" id="UP000095601"/>
    </source>
</evidence>
<dbReference type="Proteomes" id="UP000095601">
    <property type="component" value="Unassembled WGS sequence"/>
</dbReference>
<keyword evidence="2" id="KW-1185">Reference proteome</keyword>
<protein>
    <recommendedName>
        <fullName evidence="3">Lipoprotein</fullName>
    </recommendedName>
</protein>
<dbReference type="AlphaFoldDB" id="A0A1E5UF61"/>
<reference evidence="1 2" key="1">
    <citation type="submission" date="2016-09" db="EMBL/GenBank/DDBJ databases">
        <authorList>
            <person name="Capua I."/>
            <person name="De Benedictis P."/>
            <person name="Joannis T."/>
            <person name="Lombin L.H."/>
            <person name="Cattoli G."/>
        </authorList>
    </citation>
    <scope>NUCLEOTIDE SEQUENCE [LARGE SCALE GENOMIC DNA]</scope>
    <source>
        <strain evidence="1 2">NRS-1</strain>
    </source>
</reference>
<dbReference type="RefSeq" id="WP_069797868.1">
    <property type="nucleotide sequence ID" value="NZ_CP034157.1"/>
</dbReference>
<accession>A0A1E5UF61</accession>
<evidence type="ECO:0008006" key="3">
    <source>
        <dbReference type="Google" id="ProtNLM"/>
    </source>
</evidence>